<organism evidence="2 3">
    <name type="scientific">Chitinophaga caeni</name>
    <dbReference type="NCBI Taxonomy" id="2029983"/>
    <lineage>
        <taxon>Bacteria</taxon>
        <taxon>Pseudomonadati</taxon>
        <taxon>Bacteroidota</taxon>
        <taxon>Chitinophagia</taxon>
        <taxon>Chitinophagales</taxon>
        <taxon>Chitinophagaceae</taxon>
        <taxon>Chitinophaga</taxon>
    </lineage>
</organism>
<evidence type="ECO:0000313" key="2">
    <source>
        <dbReference type="EMBL" id="ATL47136.1"/>
    </source>
</evidence>
<accession>A0A291QT62</accession>
<keyword evidence="1" id="KW-0472">Membrane</keyword>
<feature type="transmembrane region" description="Helical" evidence="1">
    <location>
        <begin position="12"/>
        <end position="30"/>
    </location>
</feature>
<name>A0A291QT62_9BACT</name>
<dbReference type="AlphaFoldDB" id="A0A291QT62"/>
<dbReference type="KEGG" id="cbae:COR50_08020"/>
<proteinExistence type="predicted"/>
<keyword evidence="1" id="KW-1133">Transmembrane helix</keyword>
<evidence type="ECO:0000256" key="1">
    <source>
        <dbReference type="SAM" id="Phobius"/>
    </source>
</evidence>
<reference evidence="2 3" key="1">
    <citation type="submission" date="2017-10" db="EMBL/GenBank/DDBJ databases">
        <title>Paenichitinophaga pekingensis gen. nov., sp. nov., isolated from activated sludge.</title>
        <authorList>
            <person name="Jin D."/>
            <person name="Kong X."/>
            <person name="Deng Y."/>
            <person name="Bai Z."/>
        </authorList>
    </citation>
    <scope>NUCLEOTIDE SEQUENCE [LARGE SCALE GENOMIC DNA]</scope>
    <source>
        <strain evidence="2 3">13</strain>
    </source>
</reference>
<gene>
    <name evidence="2" type="ORF">COR50_08020</name>
</gene>
<dbReference type="Proteomes" id="UP000220133">
    <property type="component" value="Chromosome"/>
</dbReference>
<dbReference type="EMBL" id="CP023777">
    <property type="protein sequence ID" value="ATL47136.1"/>
    <property type="molecule type" value="Genomic_DNA"/>
</dbReference>
<dbReference type="RefSeq" id="WP_098193518.1">
    <property type="nucleotide sequence ID" value="NZ_CP023777.1"/>
</dbReference>
<keyword evidence="1" id="KW-0812">Transmembrane</keyword>
<dbReference type="PROSITE" id="PS51257">
    <property type="entry name" value="PROKAR_LIPOPROTEIN"/>
    <property type="match status" value="1"/>
</dbReference>
<sequence>MKHCNCTEKIPVYIITISLLLIIYSCSFNHSNLNVKVTKTSSSYKYEASFDRDKMDRVRFYADSFFSPDVIFGEKKEVDKDYILRNGTKVHIESKPGSFKLVYRKNENASSALDEIELFDQGLF</sequence>
<protein>
    <submittedName>
        <fullName evidence="2">Uncharacterized protein</fullName>
    </submittedName>
</protein>
<evidence type="ECO:0000313" key="3">
    <source>
        <dbReference type="Proteomes" id="UP000220133"/>
    </source>
</evidence>
<keyword evidence="3" id="KW-1185">Reference proteome</keyword>